<reference evidence="1 2" key="1">
    <citation type="submission" date="2021-04" db="EMBL/GenBank/DDBJ databases">
        <authorList>
            <person name="De Guttry C."/>
            <person name="Zahm M."/>
            <person name="Klopp C."/>
            <person name="Cabau C."/>
            <person name="Louis A."/>
            <person name="Berthelot C."/>
            <person name="Parey E."/>
            <person name="Roest Crollius H."/>
            <person name="Montfort J."/>
            <person name="Robinson-Rechavi M."/>
            <person name="Bucao C."/>
            <person name="Bouchez O."/>
            <person name="Gislard M."/>
            <person name="Lluch J."/>
            <person name="Milhes M."/>
            <person name="Lampietro C."/>
            <person name="Lopez Roques C."/>
            <person name="Donnadieu C."/>
            <person name="Braasch I."/>
            <person name="Desvignes T."/>
            <person name="Postlethwait J."/>
            <person name="Bobe J."/>
            <person name="Wedekind C."/>
            <person name="Guiguen Y."/>
        </authorList>
    </citation>
    <scope>NUCLEOTIDE SEQUENCE [LARGE SCALE GENOMIC DNA]</scope>
    <source>
        <strain evidence="1">Cs_M1</strain>
        <tissue evidence="1">Blood</tissue>
    </source>
</reference>
<evidence type="ECO:0000313" key="2">
    <source>
        <dbReference type="Proteomes" id="UP001356427"/>
    </source>
</evidence>
<proteinExistence type="predicted"/>
<dbReference type="PANTHER" id="PTHR36866:SF1">
    <property type="entry name" value="GENE 1043-RELATED"/>
    <property type="match status" value="1"/>
</dbReference>
<organism evidence="1 2">
    <name type="scientific">Coregonus suidteri</name>
    <dbReference type="NCBI Taxonomy" id="861788"/>
    <lineage>
        <taxon>Eukaryota</taxon>
        <taxon>Metazoa</taxon>
        <taxon>Chordata</taxon>
        <taxon>Craniata</taxon>
        <taxon>Vertebrata</taxon>
        <taxon>Euteleostomi</taxon>
        <taxon>Actinopterygii</taxon>
        <taxon>Neopterygii</taxon>
        <taxon>Teleostei</taxon>
        <taxon>Protacanthopterygii</taxon>
        <taxon>Salmoniformes</taxon>
        <taxon>Salmonidae</taxon>
        <taxon>Coregoninae</taxon>
        <taxon>Coregonus</taxon>
    </lineage>
</organism>
<dbReference type="EMBL" id="JAGTTL010000029">
    <property type="protein sequence ID" value="KAK6298786.1"/>
    <property type="molecule type" value="Genomic_DNA"/>
</dbReference>
<evidence type="ECO:0000313" key="1">
    <source>
        <dbReference type="EMBL" id="KAK6298786.1"/>
    </source>
</evidence>
<protein>
    <submittedName>
        <fullName evidence="1">Uncharacterized protein</fullName>
    </submittedName>
</protein>
<sequence length="126" mass="13912">MVTGPDGTPDLQVLTHRVKLLEHSLRDNISSFTESESLLHNRSRIRELVSEQSLLQKVEDLTANSVLHSPSMQQRQRLDAPCPRSVGIVCGGRGYRSARPSSGLKKRRWVASLSTLSTLRASCSSS</sequence>
<accession>A0AAN8L285</accession>
<dbReference type="AlphaFoldDB" id="A0AAN8L285"/>
<keyword evidence="2" id="KW-1185">Reference proteome</keyword>
<dbReference type="Proteomes" id="UP001356427">
    <property type="component" value="Unassembled WGS sequence"/>
</dbReference>
<gene>
    <name evidence="1" type="ORF">J4Q44_G00302960</name>
</gene>
<dbReference type="PANTHER" id="PTHR36866">
    <property type="entry name" value="CHROMOSOME 4 OPEN READING FRAME 50"/>
    <property type="match status" value="1"/>
</dbReference>
<comment type="caution">
    <text evidence="1">The sequence shown here is derived from an EMBL/GenBank/DDBJ whole genome shotgun (WGS) entry which is preliminary data.</text>
</comment>
<name>A0AAN8L285_9TELE</name>